<keyword evidence="2" id="KW-0560">Oxidoreductase</keyword>
<dbReference type="Proteomes" id="UP000275076">
    <property type="component" value="Unassembled WGS sequence"/>
</dbReference>
<protein>
    <submittedName>
        <fullName evidence="3">3-phenylpropionate/cinnamic acid dioxygenase subunit beta</fullName>
    </submittedName>
</protein>
<sequence>MNAQLQYEVEQFYYYEAYLLDHRKYEEWLDLLADDIEYVMPLRVTVDNKEGSNINKNMNYFDEKKPDLELRVERLFTKSAWVDNPATRQRHYITNTVIQPGSKEDEYNVRSYFLYKRSRSSEVETEELFGEREDVLRKTDGRWQVVSRSIYPDQSVLTVKNLAMFL</sequence>
<dbReference type="GO" id="GO:0051213">
    <property type="term" value="F:dioxygenase activity"/>
    <property type="evidence" value="ECO:0007669"/>
    <property type="project" value="UniProtKB-KW"/>
</dbReference>
<dbReference type="PANTHER" id="PTHR41534">
    <property type="entry name" value="BLR3401 PROTEIN"/>
    <property type="match status" value="1"/>
</dbReference>
<dbReference type="Pfam" id="PF00866">
    <property type="entry name" value="Ring_hydroxyl_B"/>
    <property type="match status" value="1"/>
</dbReference>
<proteinExistence type="inferred from homology"/>
<dbReference type="EMBL" id="RBVX01000010">
    <property type="protein sequence ID" value="RSL33116.1"/>
    <property type="molecule type" value="Genomic_DNA"/>
</dbReference>
<evidence type="ECO:0000256" key="1">
    <source>
        <dbReference type="ARBA" id="ARBA00009570"/>
    </source>
</evidence>
<keyword evidence="3" id="KW-0223">Dioxygenase</keyword>
<dbReference type="RefSeq" id="WP_125556180.1">
    <property type="nucleotide sequence ID" value="NZ_RBVX01000010.1"/>
</dbReference>
<dbReference type="InterPro" id="IPR000391">
    <property type="entry name" value="Rng_hydr_dOase-bsu"/>
</dbReference>
<dbReference type="NCBIfam" id="NF007479">
    <property type="entry name" value="PRK10069.1"/>
    <property type="match status" value="1"/>
</dbReference>
<evidence type="ECO:0000256" key="2">
    <source>
        <dbReference type="ARBA" id="ARBA00023002"/>
    </source>
</evidence>
<evidence type="ECO:0000313" key="4">
    <source>
        <dbReference type="Proteomes" id="UP000275076"/>
    </source>
</evidence>
<accession>A0A3R9PKZ6</accession>
<dbReference type="OrthoDB" id="7446267at2"/>
<comment type="similarity">
    <text evidence="1">Belongs to the bacterial ring-hydroxylating dioxygenase beta subunit family.</text>
</comment>
<dbReference type="PANTHER" id="PTHR41534:SF2">
    <property type="entry name" value="3-PHENYLPROPIONATE_CINNAMIC ACID DIOXYGENASE SUBUNIT BETA"/>
    <property type="match status" value="1"/>
</dbReference>
<dbReference type="InterPro" id="IPR032710">
    <property type="entry name" value="NTF2-like_dom_sf"/>
</dbReference>
<dbReference type="GO" id="GO:0019380">
    <property type="term" value="P:3-phenylpropionate catabolic process"/>
    <property type="evidence" value="ECO:0007669"/>
    <property type="project" value="TreeGrafter"/>
</dbReference>
<name>A0A3R9PKZ6_9BACI</name>
<reference evidence="3 4" key="1">
    <citation type="submission" date="2018-10" db="EMBL/GenBank/DDBJ databases">
        <title>Draft genome sequence of Bacillus salarius IM0101, isolated from a hypersaline soil in Inner Mongolia, China.</title>
        <authorList>
            <person name="Yamprayoonswat W."/>
            <person name="Boonvisut S."/>
            <person name="Jumpathong W."/>
            <person name="Sittihan S."/>
            <person name="Ruangsuj P."/>
            <person name="Wanthongcharoen S."/>
            <person name="Thongpramul N."/>
            <person name="Pimmason S."/>
            <person name="Yu B."/>
            <person name="Yasawong M."/>
        </authorList>
    </citation>
    <scope>NUCLEOTIDE SEQUENCE [LARGE SCALE GENOMIC DNA]</scope>
    <source>
        <strain evidence="3 4">IM0101</strain>
    </source>
</reference>
<dbReference type="Gene3D" id="3.10.450.50">
    <property type="match status" value="1"/>
</dbReference>
<dbReference type="CDD" id="cd00667">
    <property type="entry name" value="ring_hydroxylating_dioxygenases_beta"/>
    <property type="match status" value="1"/>
</dbReference>
<dbReference type="SUPFAM" id="SSF54427">
    <property type="entry name" value="NTF2-like"/>
    <property type="match status" value="1"/>
</dbReference>
<evidence type="ECO:0000313" key="3">
    <source>
        <dbReference type="EMBL" id="RSL33116.1"/>
    </source>
</evidence>
<comment type="caution">
    <text evidence="3">The sequence shown here is derived from an EMBL/GenBank/DDBJ whole genome shotgun (WGS) entry which is preliminary data.</text>
</comment>
<organism evidence="3 4">
    <name type="scientific">Salibacterium salarium</name>
    <dbReference type="NCBI Taxonomy" id="284579"/>
    <lineage>
        <taxon>Bacteria</taxon>
        <taxon>Bacillati</taxon>
        <taxon>Bacillota</taxon>
        <taxon>Bacilli</taxon>
        <taxon>Bacillales</taxon>
        <taxon>Bacillaceae</taxon>
    </lineage>
</organism>
<keyword evidence="4" id="KW-1185">Reference proteome</keyword>
<dbReference type="AlphaFoldDB" id="A0A3R9PKZ6"/>
<gene>
    <name evidence="3" type="ORF">D7Z54_12505</name>
</gene>